<protein>
    <submittedName>
        <fullName evidence="1">Uncharacterized protein</fullName>
    </submittedName>
</protein>
<evidence type="ECO:0000313" key="1">
    <source>
        <dbReference type="EMBL" id="KOH45423.1"/>
    </source>
</evidence>
<reference evidence="2" key="1">
    <citation type="submission" date="2015-07" db="EMBL/GenBank/DDBJ databases">
        <title>Genome sequencing of Sunxiuqinia dokdonensis strain SK.</title>
        <authorList>
            <person name="Ahn S."/>
            <person name="Kim B.-C."/>
        </authorList>
    </citation>
    <scope>NUCLEOTIDE SEQUENCE [LARGE SCALE GENOMIC DNA]</scope>
    <source>
        <strain evidence="2">SK</strain>
    </source>
</reference>
<organism evidence="1 2">
    <name type="scientific">Sunxiuqinia dokdonensis</name>
    <dbReference type="NCBI Taxonomy" id="1409788"/>
    <lineage>
        <taxon>Bacteria</taxon>
        <taxon>Pseudomonadati</taxon>
        <taxon>Bacteroidota</taxon>
        <taxon>Bacteroidia</taxon>
        <taxon>Marinilabiliales</taxon>
        <taxon>Prolixibacteraceae</taxon>
        <taxon>Sunxiuqinia</taxon>
    </lineage>
</organism>
<dbReference type="Proteomes" id="UP000036958">
    <property type="component" value="Unassembled WGS sequence"/>
</dbReference>
<comment type="caution">
    <text evidence="1">The sequence shown here is derived from an EMBL/GenBank/DDBJ whole genome shotgun (WGS) entry which is preliminary data.</text>
</comment>
<sequence>MVLGMLYHLASLELKAKASNNLIRESQRTRGHHNQAIPSKVLIL</sequence>
<dbReference type="EMBL" id="LGIA01000137">
    <property type="protein sequence ID" value="KOH45423.1"/>
    <property type="molecule type" value="Genomic_DNA"/>
</dbReference>
<accession>A0A0L8VAP5</accession>
<evidence type="ECO:0000313" key="2">
    <source>
        <dbReference type="Proteomes" id="UP000036958"/>
    </source>
</evidence>
<proteinExistence type="predicted"/>
<keyword evidence="2" id="KW-1185">Reference proteome</keyword>
<gene>
    <name evidence="1" type="ORF">NC99_17600</name>
</gene>
<name>A0A0L8VAP5_9BACT</name>
<dbReference type="AlphaFoldDB" id="A0A0L8VAP5"/>